<gene>
    <name evidence="1" type="ORF">EJ903_24810</name>
</gene>
<reference evidence="1 2" key="1">
    <citation type="submission" date="2018-12" db="EMBL/GenBank/DDBJ databases">
        <authorList>
            <person name="Yang Y."/>
        </authorList>
    </citation>
    <scope>NUCLEOTIDE SEQUENCE [LARGE SCALE GENOMIC DNA]</scope>
    <source>
        <strain evidence="1 2">L-25-5w-1</strain>
    </source>
</reference>
<sequence length="197" mass="21720">MSLTPHLVIFTRLPRLGTGKRRLAADIGPVMALTFQRATLALTIKRLGRDPRWRTWLAVTPRGGGPWPADLPRIIQPAGDLGRRMAHIAKALPPGPVLIVGSDVPDIRPFHIADAFRALGDRDAVLGPAEDGGYWLVGLKRRPRFVDPFDGVRWSTPDALADTLANLARHRTATVDTLADIDDGASLMRHRQRTRSR</sequence>
<dbReference type="RefSeq" id="WP_126620550.1">
    <property type="nucleotide sequence ID" value="NZ_JBHUCY010000044.1"/>
</dbReference>
<dbReference type="Proteomes" id="UP000277007">
    <property type="component" value="Unassembled WGS sequence"/>
</dbReference>
<dbReference type="Gene3D" id="3.90.550.10">
    <property type="entry name" value="Spore Coat Polysaccharide Biosynthesis Protein SpsA, Chain A"/>
    <property type="match status" value="1"/>
</dbReference>
<organism evidence="1 2">
    <name type="scientific">Azospirillum griseum</name>
    <dbReference type="NCBI Taxonomy" id="2496639"/>
    <lineage>
        <taxon>Bacteria</taxon>
        <taxon>Pseudomonadati</taxon>
        <taxon>Pseudomonadota</taxon>
        <taxon>Alphaproteobacteria</taxon>
        <taxon>Rhodospirillales</taxon>
        <taxon>Azospirillaceae</taxon>
        <taxon>Azospirillum</taxon>
    </lineage>
</organism>
<keyword evidence="1" id="KW-0808">Transferase</keyword>
<evidence type="ECO:0000313" key="1">
    <source>
        <dbReference type="EMBL" id="RTR13094.1"/>
    </source>
</evidence>
<dbReference type="Pfam" id="PF09837">
    <property type="entry name" value="DUF2064"/>
    <property type="match status" value="1"/>
</dbReference>
<comment type="caution">
    <text evidence="1">The sequence shown here is derived from an EMBL/GenBank/DDBJ whole genome shotgun (WGS) entry which is preliminary data.</text>
</comment>
<dbReference type="OrthoDB" id="9798250at2"/>
<keyword evidence="2" id="KW-1185">Reference proteome</keyword>
<evidence type="ECO:0000313" key="2">
    <source>
        <dbReference type="Proteomes" id="UP000277007"/>
    </source>
</evidence>
<dbReference type="AlphaFoldDB" id="A0A431VA56"/>
<proteinExistence type="predicted"/>
<dbReference type="InterPro" id="IPR029044">
    <property type="entry name" value="Nucleotide-diphossugar_trans"/>
</dbReference>
<dbReference type="EMBL" id="RXMA01000047">
    <property type="protein sequence ID" value="RTR13094.1"/>
    <property type="molecule type" value="Genomic_DNA"/>
</dbReference>
<dbReference type="PANTHER" id="PTHR36529">
    <property type="entry name" value="SLL1095 PROTEIN"/>
    <property type="match status" value="1"/>
</dbReference>
<name>A0A431VA56_9PROT</name>
<protein>
    <submittedName>
        <fullName evidence="1">Glycosyltransferase</fullName>
    </submittedName>
</protein>
<dbReference type="PANTHER" id="PTHR36529:SF1">
    <property type="entry name" value="GLYCOSYLTRANSFERASE"/>
    <property type="match status" value="1"/>
</dbReference>
<dbReference type="GO" id="GO:0016740">
    <property type="term" value="F:transferase activity"/>
    <property type="evidence" value="ECO:0007669"/>
    <property type="project" value="UniProtKB-KW"/>
</dbReference>
<dbReference type="SUPFAM" id="SSF53448">
    <property type="entry name" value="Nucleotide-diphospho-sugar transferases"/>
    <property type="match status" value="1"/>
</dbReference>
<dbReference type="InterPro" id="IPR018641">
    <property type="entry name" value="Trfase_1_rSAM/seldom-assoc"/>
</dbReference>
<accession>A0A431VA56</accession>